<evidence type="ECO:0000256" key="1">
    <source>
        <dbReference type="ARBA" id="ARBA00004611"/>
    </source>
</evidence>
<keyword evidence="3" id="KW-0963">Cytoplasm</keyword>
<evidence type="ECO:0000256" key="2">
    <source>
        <dbReference type="ARBA" id="ARBA00006875"/>
    </source>
</evidence>
<protein>
    <submittedName>
        <fullName evidence="11">Uncharacterized protein</fullName>
    </submittedName>
</protein>
<accession>A0A3P9Q7N3</accession>
<keyword evidence="6" id="KW-0969">Cilium</keyword>
<comment type="similarity">
    <text evidence="2">Belongs to the RIB43A family.</text>
</comment>
<keyword evidence="5 10" id="KW-0175">Coiled coil</keyword>
<evidence type="ECO:0000256" key="10">
    <source>
        <dbReference type="SAM" id="Coils"/>
    </source>
</evidence>
<evidence type="ECO:0000256" key="6">
    <source>
        <dbReference type="ARBA" id="ARBA00023069"/>
    </source>
</evidence>
<reference evidence="12" key="1">
    <citation type="submission" date="2013-11" db="EMBL/GenBank/DDBJ databases">
        <title>The genomic landscape of the Guanapo guppy.</title>
        <authorList>
            <person name="Kuenstner A."/>
            <person name="Dreyer C."/>
        </authorList>
    </citation>
    <scope>NUCLEOTIDE SEQUENCE</scope>
    <source>
        <strain evidence="12">Guanapo</strain>
    </source>
</reference>
<dbReference type="Proteomes" id="UP000242638">
    <property type="component" value="Unassembled WGS sequence"/>
</dbReference>
<evidence type="ECO:0000256" key="9">
    <source>
        <dbReference type="ARBA" id="ARBA00046435"/>
    </source>
</evidence>
<evidence type="ECO:0000313" key="12">
    <source>
        <dbReference type="Proteomes" id="UP000242638"/>
    </source>
</evidence>
<comment type="subcellular location">
    <subcellularLocation>
        <location evidence="1">Cytoplasm</location>
        <location evidence="1">Cytoskeleton</location>
        <location evidence="1">Flagellum axoneme</location>
    </subcellularLocation>
</comment>
<feature type="coiled-coil region" evidence="10">
    <location>
        <begin position="73"/>
        <end position="129"/>
    </location>
</feature>
<dbReference type="Pfam" id="PF05914">
    <property type="entry name" value="RIB43A"/>
    <property type="match status" value="1"/>
</dbReference>
<evidence type="ECO:0000256" key="8">
    <source>
        <dbReference type="ARBA" id="ARBA00023273"/>
    </source>
</evidence>
<evidence type="ECO:0000256" key="4">
    <source>
        <dbReference type="ARBA" id="ARBA00022846"/>
    </source>
</evidence>
<comment type="subunit">
    <text evidence="9">Microtubule inner protein component of sperm flagellar doublet microtubules.</text>
</comment>
<name>A0A3P9Q7N3_POERE</name>
<reference evidence="11" key="2">
    <citation type="submission" date="2025-08" db="UniProtKB">
        <authorList>
            <consortium name="Ensembl"/>
        </authorList>
    </citation>
    <scope>IDENTIFICATION</scope>
    <source>
        <strain evidence="11">Guanapo</strain>
    </source>
</reference>
<reference evidence="11" key="3">
    <citation type="submission" date="2025-09" db="UniProtKB">
        <authorList>
            <consortium name="Ensembl"/>
        </authorList>
    </citation>
    <scope>IDENTIFICATION</scope>
    <source>
        <strain evidence="11">Guanapo</strain>
    </source>
</reference>
<organism evidence="11 12">
    <name type="scientific">Poecilia reticulata</name>
    <name type="common">Guppy</name>
    <name type="synonym">Acanthophacelus reticulatus</name>
    <dbReference type="NCBI Taxonomy" id="8081"/>
    <lineage>
        <taxon>Eukaryota</taxon>
        <taxon>Metazoa</taxon>
        <taxon>Chordata</taxon>
        <taxon>Craniata</taxon>
        <taxon>Vertebrata</taxon>
        <taxon>Euteleostomi</taxon>
        <taxon>Actinopterygii</taxon>
        <taxon>Neopterygii</taxon>
        <taxon>Teleostei</taxon>
        <taxon>Neoteleostei</taxon>
        <taxon>Acanthomorphata</taxon>
        <taxon>Ovalentaria</taxon>
        <taxon>Atherinomorphae</taxon>
        <taxon>Cyprinodontiformes</taxon>
        <taxon>Poeciliidae</taxon>
        <taxon>Poeciliinae</taxon>
        <taxon>Poecilia</taxon>
    </lineage>
</organism>
<evidence type="ECO:0000256" key="7">
    <source>
        <dbReference type="ARBA" id="ARBA00023212"/>
    </source>
</evidence>
<proteinExistence type="inferred from homology"/>
<evidence type="ECO:0000313" key="11">
    <source>
        <dbReference type="Ensembl" id="ENSPREP00000030090.1"/>
    </source>
</evidence>
<sequence>MLDDQHRQEMGRRAMELQNLEMAKRKADLIDDANYNAAKVRSEGNIVCLCYEVALCCWKTRPGPLTSRGASVLQRLERERNQWEEEQDRLLLNSARSALLLERLQEKQNKQLRKHMDSVNAQLAQIQLQESVAGRIDDSFFAQFHTCTR</sequence>
<keyword evidence="12" id="KW-1185">Reference proteome</keyword>
<keyword evidence="8" id="KW-0966">Cell projection</keyword>
<keyword evidence="7" id="KW-0206">Cytoskeleton</keyword>
<dbReference type="AlphaFoldDB" id="A0A3P9Q7N3"/>
<evidence type="ECO:0000256" key="3">
    <source>
        <dbReference type="ARBA" id="ARBA00022490"/>
    </source>
</evidence>
<dbReference type="InterPro" id="IPR008805">
    <property type="entry name" value="RIB43A"/>
</dbReference>
<dbReference type="Ensembl" id="ENSPRET00000030431.1">
    <property type="protein sequence ID" value="ENSPREP00000030090.1"/>
    <property type="gene ID" value="ENSPREG00000020379.1"/>
</dbReference>
<dbReference type="GeneTree" id="ENSGT00940000177659"/>
<dbReference type="STRING" id="8081.ENSPREP00000030090"/>
<evidence type="ECO:0000256" key="5">
    <source>
        <dbReference type="ARBA" id="ARBA00023054"/>
    </source>
</evidence>
<keyword evidence="4" id="KW-0282">Flagellum</keyword>